<feature type="domain" description="3-hydroxyacyl-CoA dehydrogenase NAD binding" evidence="5">
    <location>
        <begin position="8"/>
        <end position="185"/>
    </location>
</feature>
<evidence type="ECO:0000256" key="1">
    <source>
        <dbReference type="ARBA" id="ARBA00005086"/>
    </source>
</evidence>
<comment type="similarity">
    <text evidence="2">Belongs to the 3-hydroxyacyl-CoA dehydrogenase family.</text>
</comment>
<dbReference type="PANTHER" id="PTHR48075">
    <property type="entry name" value="3-HYDROXYACYL-COA DEHYDROGENASE FAMILY PROTEIN"/>
    <property type="match status" value="1"/>
</dbReference>
<dbReference type="RefSeq" id="WP_344017395.1">
    <property type="nucleotide sequence ID" value="NZ_BAAAJK010000001.1"/>
</dbReference>
<dbReference type="Pfam" id="PF00725">
    <property type="entry name" value="3HCDH"/>
    <property type="match status" value="1"/>
</dbReference>
<protein>
    <submittedName>
        <fullName evidence="6">3-hydroxyacyl-CoA dehydrogenase family protein</fullName>
    </submittedName>
</protein>
<dbReference type="Pfam" id="PF02737">
    <property type="entry name" value="3HCDH_N"/>
    <property type="match status" value="1"/>
</dbReference>
<dbReference type="SUPFAM" id="SSF48179">
    <property type="entry name" value="6-phosphogluconate dehydrogenase C-terminal domain-like"/>
    <property type="match status" value="1"/>
</dbReference>
<evidence type="ECO:0000259" key="4">
    <source>
        <dbReference type="Pfam" id="PF00725"/>
    </source>
</evidence>
<dbReference type="EMBL" id="BAAAJK010000001">
    <property type="protein sequence ID" value="GAA1378656.1"/>
    <property type="molecule type" value="Genomic_DNA"/>
</dbReference>
<dbReference type="Proteomes" id="UP001501414">
    <property type="component" value="Unassembled WGS sequence"/>
</dbReference>
<dbReference type="PANTHER" id="PTHR48075:SF5">
    <property type="entry name" value="3-HYDROXYBUTYRYL-COA DEHYDROGENASE"/>
    <property type="match status" value="1"/>
</dbReference>
<dbReference type="Gene3D" id="3.40.50.720">
    <property type="entry name" value="NAD(P)-binding Rossmann-like Domain"/>
    <property type="match status" value="1"/>
</dbReference>
<dbReference type="InterPro" id="IPR036291">
    <property type="entry name" value="NAD(P)-bd_dom_sf"/>
</dbReference>
<comment type="caution">
    <text evidence="6">The sequence shown here is derived from an EMBL/GenBank/DDBJ whole genome shotgun (WGS) entry which is preliminary data.</text>
</comment>
<keyword evidence="3" id="KW-0560">Oxidoreductase</keyword>
<dbReference type="InterPro" id="IPR006176">
    <property type="entry name" value="3-OHacyl-CoA_DH_NAD-bd"/>
</dbReference>
<evidence type="ECO:0000256" key="3">
    <source>
        <dbReference type="ARBA" id="ARBA00023002"/>
    </source>
</evidence>
<dbReference type="PIRSF" id="PIRSF000105">
    <property type="entry name" value="HCDH"/>
    <property type="match status" value="1"/>
</dbReference>
<dbReference type="PROSITE" id="PS00067">
    <property type="entry name" value="3HCDH"/>
    <property type="match status" value="1"/>
</dbReference>
<feature type="domain" description="3-hydroxyacyl-CoA dehydrogenase C-terminal" evidence="4">
    <location>
        <begin position="188"/>
        <end position="285"/>
    </location>
</feature>
<accession>A0ABN1XET9</accession>
<keyword evidence="7" id="KW-1185">Reference proteome</keyword>
<reference evidence="6 7" key="1">
    <citation type="journal article" date="2019" name="Int. J. Syst. Evol. Microbiol.">
        <title>The Global Catalogue of Microorganisms (GCM) 10K type strain sequencing project: providing services to taxonomists for standard genome sequencing and annotation.</title>
        <authorList>
            <consortium name="The Broad Institute Genomics Platform"/>
            <consortium name="The Broad Institute Genome Sequencing Center for Infectious Disease"/>
            <person name="Wu L."/>
            <person name="Ma J."/>
        </authorList>
    </citation>
    <scope>NUCLEOTIDE SEQUENCE [LARGE SCALE GENOMIC DNA]</scope>
    <source>
        <strain evidence="6 7">JCM 11896</strain>
    </source>
</reference>
<evidence type="ECO:0000259" key="5">
    <source>
        <dbReference type="Pfam" id="PF02737"/>
    </source>
</evidence>
<dbReference type="InterPro" id="IPR008927">
    <property type="entry name" value="6-PGluconate_DH-like_C_sf"/>
</dbReference>
<dbReference type="SUPFAM" id="SSF51735">
    <property type="entry name" value="NAD(P)-binding Rossmann-fold domains"/>
    <property type="match status" value="1"/>
</dbReference>
<sequence>MTLTGTHAVIGSGYMGGGIAQVLALAGAHVRIADVDPATTTANRERLIAEAKQFAADRLFPAHAPDTIAERVTVAASYEEAVQGATFVEEAVPERIEIKHDVLRRVSAAAAPETVIGSNTSTILIGRIAEAVQHPERFLGVHFSNPAPFIPGVEVIAHAGTDESIIPGVEEIVRATGKHPARISDADGFVLNRLQYALFEEASKLVAEGVANAEDVDTIVRTTFGFRLPFFGPFAIADMAGLDVYKFCFESLQGRWPERFATPPALVEHVENGRLGTKSGGGFLDVPADRVPELVAYRNRAYVRMQQLLDELGPPPVQEAGR</sequence>
<comment type="pathway">
    <text evidence="1">Lipid metabolism; butanoate metabolism.</text>
</comment>
<evidence type="ECO:0000313" key="6">
    <source>
        <dbReference type="EMBL" id="GAA1378656.1"/>
    </source>
</evidence>
<evidence type="ECO:0000313" key="7">
    <source>
        <dbReference type="Proteomes" id="UP001501414"/>
    </source>
</evidence>
<dbReference type="InterPro" id="IPR013328">
    <property type="entry name" value="6PGD_dom2"/>
</dbReference>
<proteinExistence type="inferred from homology"/>
<dbReference type="InterPro" id="IPR006180">
    <property type="entry name" value="3-OHacyl-CoA_DH_CS"/>
</dbReference>
<dbReference type="Gene3D" id="1.10.1040.10">
    <property type="entry name" value="N-(1-d-carboxylethyl)-l-norvaline Dehydrogenase, domain 2"/>
    <property type="match status" value="1"/>
</dbReference>
<gene>
    <name evidence="6" type="ORF">GCM10009613_00110</name>
</gene>
<organism evidence="6 7">
    <name type="scientific">Pseudonocardia kongjuensis</name>
    <dbReference type="NCBI Taxonomy" id="102227"/>
    <lineage>
        <taxon>Bacteria</taxon>
        <taxon>Bacillati</taxon>
        <taxon>Actinomycetota</taxon>
        <taxon>Actinomycetes</taxon>
        <taxon>Pseudonocardiales</taxon>
        <taxon>Pseudonocardiaceae</taxon>
        <taxon>Pseudonocardia</taxon>
    </lineage>
</organism>
<evidence type="ECO:0000256" key="2">
    <source>
        <dbReference type="ARBA" id="ARBA00009463"/>
    </source>
</evidence>
<dbReference type="InterPro" id="IPR006108">
    <property type="entry name" value="3HC_DH_C"/>
</dbReference>
<dbReference type="InterPro" id="IPR022694">
    <property type="entry name" value="3-OHacyl-CoA_DH"/>
</dbReference>
<name>A0ABN1XET9_9PSEU</name>